<evidence type="ECO:0000256" key="17">
    <source>
        <dbReference type="SAM" id="SignalP"/>
    </source>
</evidence>
<evidence type="ECO:0000256" key="4">
    <source>
        <dbReference type="ARBA" id="ARBA00022452"/>
    </source>
</evidence>
<dbReference type="STRING" id="1385515.GCA_000423325_00763"/>
<keyword evidence="3 14" id="KW-0813">Transport</keyword>
<dbReference type="InterPro" id="IPR000531">
    <property type="entry name" value="Beta-barrel_TonB"/>
</dbReference>
<dbReference type="Pfam" id="PF00593">
    <property type="entry name" value="TonB_dep_Rec_b-barrel"/>
    <property type="match status" value="1"/>
</dbReference>
<feature type="domain" description="TonB-dependent receptor-like beta-barrel" evidence="18">
    <location>
        <begin position="285"/>
        <end position="739"/>
    </location>
</feature>
<comment type="caution">
    <text evidence="20">The sequence shown here is derived from an EMBL/GenBank/DDBJ whole genome shotgun (WGS) entry which is preliminary data.</text>
</comment>
<feature type="domain" description="TonB-dependent receptor plug" evidence="19">
    <location>
        <begin position="78"/>
        <end position="178"/>
    </location>
</feature>
<dbReference type="AlphaFoldDB" id="A0A0A0M7V8"/>
<evidence type="ECO:0008006" key="22">
    <source>
        <dbReference type="Google" id="ProtNLM"/>
    </source>
</evidence>
<evidence type="ECO:0000256" key="7">
    <source>
        <dbReference type="ARBA" id="ARBA00022729"/>
    </source>
</evidence>
<dbReference type="NCBIfam" id="NF007349">
    <property type="entry name" value="PRK09840.1"/>
    <property type="match status" value="1"/>
</dbReference>
<evidence type="ECO:0000256" key="9">
    <source>
        <dbReference type="ARBA" id="ARBA00023065"/>
    </source>
</evidence>
<evidence type="ECO:0000256" key="16">
    <source>
        <dbReference type="SAM" id="MobiDB-lite"/>
    </source>
</evidence>
<dbReference type="InterPro" id="IPR012910">
    <property type="entry name" value="Plug_dom"/>
</dbReference>
<name>A0A0A0M7V8_9GAMM</name>
<comment type="subcellular location">
    <subcellularLocation>
        <location evidence="1 14">Cell outer membrane</location>
        <topology evidence="1 14">Multi-pass membrane protein</topology>
    </subcellularLocation>
</comment>
<keyword evidence="12" id="KW-0675">Receptor</keyword>
<reference evidence="20 21" key="1">
    <citation type="submission" date="2013-08" db="EMBL/GenBank/DDBJ databases">
        <title>Genomic analysis of Lysobacter defluvii.</title>
        <authorList>
            <person name="Wang Q."/>
            <person name="Wang G."/>
        </authorList>
    </citation>
    <scope>NUCLEOTIDE SEQUENCE [LARGE SCALE GENOMIC DNA]</scope>
    <source>
        <strain evidence="20 21">IMMIB APB-9</strain>
    </source>
</reference>
<evidence type="ECO:0000256" key="8">
    <source>
        <dbReference type="ARBA" id="ARBA00023004"/>
    </source>
</evidence>
<keyword evidence="6 14" id="KW-0812">Transmembrane</keyword>
<dbReference type="NCBIfam" id="TIGR01783">
    <property type="entry name" value="TonB-siderophor"/>
    <property type="match status" value="1"/>
</dbReference>
<dbReference type="SUPFAM" id="SSF56935">
    <property type="entry name" value="Porins"/>
    <property type="match status" value="1"/>
</dbReference>
<dbReference type="GO" id="GO:0015344">
    <property type="term" value="F:siderophore uptake transmembrane transporter activity"/>
    <property type="evidence" value="ECO:0007669"/>
    <property type="project" value="TreeGrafter"/>
</dbReference>
<dbReference type="InterPro" id="IPR037066">
    <property type="entry name" value="Plug_dom_sf"/>
</dbReference>
<evidence type="ECO:0000256" key="1">
    <source>
        <dbReference type="ARBA" id="ARBA00004571"/>
    </source>
</evidence>
<evidence type="ECO:0000313" key="20">
    <source>
        <dbReference type="EMBL" id="KGO99063.1"/>
    </source>
</evidence>
<evidence type="ECO:0000256" key="5">
    <source>
        <dbReference type="ARBA" id="ARBA00022496"/>
    </source>
</evidence>
<keyword evidence="9" id="KW-0406">Ion transport</keyword>
<dbReference type="PANTHER" id="PTHR32552">
    <property type="entry name" value="FERRICHROME IRON RECEPTOR-RELATED"/>
    <property type="match status" value="1"/>
</dbReference>
<dbReference type="RefSeq" id="WP_027069249.1">
    <property type="nucleotide sequence ID" value="NZ_AUHT01000005.1"/>
</dbReference>
<keyword evidence="8" id="KW-0408">Iron</keyword>
<dbReference type="InterPro" id="IPR039426">
    <property type="entry name" value="TonB-dep_rcpt-like"/>
</dbReference>
<evidence type="ECO:0000259" key="19">
    <source>
        <dbReference type="Pfam" id="PF07715"/>
    </source>
</evidence>
<dbReference type="Gene3D" id="2.40.170.20">
    <property type="entry name" value="TonB-dependent receptor, beta-barrel domain"/>
    <property type="match status" value="1"/>
</dbReference>
<dbReference type="Proteomes" id="UP000030003">
    <property type="component" value="Unassembled WGS sequence"/>
</dbReference>
<keyword evidence="4 14" id="KW-1134">Transmembrane beta strand</keyword>
<feature type="signal peptide" evidence="17">
    <location>
        <begin position="1"/>
        <end position="37"/>
    </location>
</feature>
<evidence type="ECO:0000256" key="15">
    <source>
        <dbReference type="RuleBase" id="RU003357"/>
    </source>
</evidence>
<evidence type="ECO:0000256" key="2">
    <source>
        <dbReference type="ARBA" id="ARBA00009810"/>
    </source>
</evidence>
<gene>
    <name evidence="20" type="ORF">N791_12185</name>
</gene>
<evidence type="ECO:0000256" key="6">
    <source>
        <dbReference type="ARBA" id="ARBA00022692"/>
    </source>
</evidence>
<evidence type="ECO:0000259" key="18">
    <source>
        <dbReference type="Pfam" id="PF00593"/>
    </source>
</evidence>
<dbReference type="Pfam" id="PF07715">
    <property type="entry name" value="Plug"/>
    <property type="match status" value="1"/>
</dbReference>
<dbReference type="PANTHER" id="PTHR32552:SF89">
    <property type="entry name" value="CATECHOLATE SIDEROPHORE RECEPTOR FIU"/>
    <property type="match status" value="1"/>
</dbReference>
<keyword evidence="13 14" id="KW-0998">Cell outer membrane</keyword>
<evidence type="ECO:0000256" key="3">
    <source>
        <dbReference type="ARBA" id="ARBA00022448"/>
    </source>
</evidence>
<keyword evidence="21" id="KW-1185">Reference proteome</keyword>
<dbReference type="OrthoDB" id="9790771at2"/>
<sequence length="771" mass="82596">MAHIKSRKHVLPHSAPRSLGAASLIGLALGLPAVAAAQSTGGPAPDTPTRTLDEVRVDGHRLKRYSGESSSPKFTQPLLDTTRTLDIINADLFNEQGATTLTEALRNTPGVSTFYVGENGNTTTGDAVYMRGFDSSGSIFVDGVRDLGSITRDVFNLEQIEVAKGPAGTDYGRTAPTGSINLVTKRAHLRDAGSATLSAGSADHRRLTADWNRVLGGGSALRLNLMAQDGGTPGRDVVENMRWGIAPSLGFGLGSATRVYLDLLHVQQENLPDGGVPTIGLPGYTSPDPERPEIGAAPPVDPENFYGTHRDHDDVTADMATVRIEHDLRPGAQLVNTTRWGRTDQEYMLTAFMADAGRLLTPDPADPSTWTLARNLPTFKDQRNEILANQTALVLSLEQGNLRHDISAGLELSREELATRGVVALDGSAWPDANLYRPDPDVTGLHWGPNGARGDGRTDTVAAWLFDTLSIGERWKLNGGIRVDDYTAEFSSLVPCGGRRGPDCGGAPEGEIVPGVDAEVSDTLFNWKLGALYKPADNGSLYASYAVSHQPPGGGNLELSGSASSADNPAFDPQEARTAEIGTKWEFADGGLLLTAALFDTEVRNEVVQDPTDQQYYQTGRKQVRGVELGVVGHVTRDWVVSAGYSHMDTEVLDGPAVTADGSSVLAYTPEDSFTAWSTWQPVPGLTLGGGARYMGELARGRDGAVGTPTHTEDYWVVDAVAGYAFNEHFELRLNLYNLLDEEYVAAINKSGYRYTPGAPRSALLTANFHF</sequence>
<evidence type="ECO:0000313" key="21">
    <source>
        <dbReference type="Proteomes" id="UP000030003"/>
    </source>
</evidence>
<evidence type="ECO:0000256" key="10">
    <source>
        <dbReference type="ARBA" id="ARBA00023077"/>
    </source>
</evidence>
<comment type="similarity">
    <text evidence="2 14 15">Belongs to the TonB-dependent receptor family.</text>
</comment>
<dbReference type="GO" id="GO:0009279">
    <property type="term" value="C:cell outer membrane"/>
    <property type="evidence" value="ECO:0007669"/>
    <property type="project" value="UniProtKB-SubCell"/>
</dbReference>
<proteinExistence type="inferred from homology"/>
<keyword evidence="5" id="KW-0410">Iron transport</keyword>
<dbReference type="GO" id="GO:0038023">
    <property type="term" value="F:signaling receptor activity"/>
    <property type="evidence" value="ECO:0007669"/>
    <property type="project" value="InterPro"/>
</dbReference>
<dbReference type="EMBL" id="AVBH01000033">
    <property type="protein sequence ID" value="KGO99063.1"/>
    <property type="molecule type" value="Genomic_DNA"/>
</dbReference>
<evidence type="ECO:0000256" key="12">
    <source>
        <dbReference type="ARBA" id="ARBA00023170"/>
    </source>
</evidence>
<keyword evidence="11 14" id="KW-0472">Membrane</keyword>
<feature type="region of interest" description="Disordered" evidence="16">
    <location>
        <begin position="554"/>
        <end position="575"/>
    </location>
</feature>
<organism evidence="20 21">
    <name type="scientific">Lysobacter defluvii IMMIB APB-9 = DSM 18482</name>
    <dbReference type="NCBI Taxonomy" id="1385515"/>
    <lineage>
        <taxon>Bacteria</taxon>
        <taxon>Pseudomonadati</taxon>
        <taxon>Pseudomonadota</taxon>
        <taxon>Gammaproteobacteria</taxon>
        <taxon>Lysobacterales</taxon>
        <taxon>Lysobacteraceae</taxon>
        <taxon>Novilysobacter</taxon>
    </lineage>
</organism>
<dbReference type="GO" id="GO:0015891">
    <property type="term" value="P:siderophore transport"/>
    <property type="evidence" value="ECO:0007669"/>
    <property type="project" value="InterPro"/>
</dbReference>
<dbReference type="InterPro" id="IPR010105">
    <property type="entry name" value="TonB_sidphr_rcpt"/>
</dbReference>
<feature type="chain" id="PRO_5001966747" description="Catecholate siderophore receptor Fiu" evidence="17">
    <location>
        <begin position="38"/>
        <end position="771"/>
    </location>
</feature>
<dbReference type="CDD" id="cd01347">
    <property type="entry name" value="ligand_gated_channel"/>
    <property type="match status" value="1"/>
</dbReference>
<dbReference type="Gene3D" id="2.170.130.10">
    <property type="entry name" value="TonB-dependent receptor, plug domain"/>
    <property type="match status" value="1"/>
</dbReference>
<dbReference type="PROSITE" id="PS52016">
    <property type="entry name" value="TONB_DEPENDENT_REC_3"/>
    <property type="match status" value="1"/>
</dbReference>
<keyword evidence="10 15" id="KW-0798">TonB box</keyword>
<dbReference type="eggNOG" id="COG4774">
    <property type="taxonomic scope" value="Bacteria"/>
</dbReference>
<dbReference type="InterPro" id="IPR036942">
    <property type="entry name" value="Beta-barrel_TonB_sf"/>
</dbReference>
<protein>
    <recommendedName>
        <fullName evidence="22">Catecholate siderophore receptor Fiu</fullName>
    </recommendedName>
</protein>
<keyword evidence="7 17" id="KW-0732">Signal</keyword>
<evidence type="ECO:0000256" key="14">
    <source>
        <dbReference type="PROSITE-ProRule" id="PRU01360"/>
    </source>
</evidence>
<evidence type="ECO:0000256" key="11">
    <source>
        <dbReference type="ARBA" id="ARBA00023136"/>
    </source>
</evidence>
<evidence type="ECO:0000256" key="13">
    <source>
        <dbReference type="ARBA" id="ARBA00023237"/>
    </source>
</evidence>
<accession>A0A0A0M7V8</accession>